<evidence type="ECO:0000313" key="2">
    <source>
        <dbReference type="EMBL" id="CCO33705.1"/>
    </source>
</evidence>
<comment type="similarity">
    <text evidence="1">Belongs to the OSBP family.</text>
</comment>
<dbReference type="SUPFAM" id="SSF144000">
    <property type="entry name" value="Oxysterol-binding protein-like"/>
    <property type="match status" value="1"/>
</dbReference>
<protein>
    <submittedName>
        <fullName evidence="2">Oxysterol-binding protein-like protein 1</fullName>
    </submittedName>
</protein>
<name>M5C3U0_THACB</name>
<evidence type="ECO:0000313" key="3">
    <source>
        <dbReference type="Proteomes" id="UP000012065"/>
    </source>
</evidence>
<proteinExistence type="inferred from homology"/>
<dbReference type="HOGENOM" id="CLU_1971987_0_0_1"/>
<dbReference type="Pfam" id="PF01237">
    <property type="entry name" value="Oxysterol_BP"/>
    <property type="match status" value="1"/>
</dbReference>
<comment type="caution">
    <text evidence="2">The sequence shown here is derived from an EMBL/GenBank/DDBJ whole genome shotgun (WGS) entry which is preliminary data.</text>
</comment>
<dbReference type="InterPro" id="IPR000648">
    <property type="entry name" value="Oxysterol-bd"/>
</dbReference>
<gene>
    <name evidence="2" type="ORF">BN14_07790</name>
</gene>
<reference evidence="2 3" key="1">
    <citation type="journal article" date="2013" name="J. Biotechnol.">
        <title>Establishment and interpretation of the genome sequence of the phytopathogenic fungus Rhizoctonia solani AG1-IB isolate 7/3/14.</title>
        <authorList>
            <person name="Wibberg D.W."/>
            <person name="Jelonek L.J."/>
            <person name="Rupp O.R."/>
            <person name="Hennig M.H."/>
            <person name="Eikmeyer F.E."/>
            <person name="Goesmann A.G."/>
            <person name="Hartmann A.H."/>
            <person name="Borriss R.B."/>
            <person name="Grosch R.G."/>
            <person name="Puehler A.P."/>
            <person name="Schlueter A.S."/>
        </authorList>
    </citation>
    <scope>NUCLEOTIDE SEQUENCE [LARGE SCALE GENOMIC DNA]</scope>
    <source>
        <strain evidence="3">AG1-IB / isolate 7/3/14</strain>
    </source>
</reference>
<dbReference type="GO" id="GO:0008289">
    <property type="term" value="F:lipid binding"/>
    <property type="evidence" value="ECO:0007669"/>
    <property type="project" value="InterPro"/>
</dbReference>
<sequence length="127" mass="14373">MRVVDEGLIKWKRAGSSEAYPLVDLSNLAVLPKHVRPVEEQLPNESHRLWEDVTKNLLSKNYSEATRVKQNIEQKQRDDTASRKAKNEEFVPVYFEQDISSGQPVLTSEGRKVIEEELALAAAVPTS</sequence>
<dbReference type="AlphaFoldDB" id="M5C3U0"/>
<organism evidence="2 3">
    <name type="scientific">Thanatephorus cucumeris (strain AG1-IB / isolate 7/3/14)</name>
    <name type="common">Lettuce bottom rot fungus</name>
    <name type="synonym">Rhizoctonia solani</name>
    <dbReference type="NCBI Taxonomy" id="1108050"/>
    <lineage>
        <taxon>Eukaryota</taxon>
        <taxon>Fungi</taxon>
        <taxon>Dikarya</taxon>
        <taxon>Basidiomycota</taxon>
        <taxon>Agaricomycotina</taxon>
        <taxon>Agaricomycetes</taxon>
        <taxon>Cantharellales</taxon>
        <taxon>Ceratobasidiaceae</taxon>
        <taxon>Rhizoctonia</taxon>
        <taxon>Rhizoctonia solani AG-1</taxon>
    </lineage>
</organism>
<evidence type="ECO:0000256" key="1">
    <source>
        <dbReference type="ARBA" id="ARBA00008842"/>
    </source>
</evidence>
<dbReference type="Proteomes" id="UP000012065">
    <property type="component" value="Unassembled WGS sequence"/>
</dbReference>
<dbReference type="InterPro" id="IPR037239">
    <property type="entry name" value="OSBP_sf"/>
</dbReference>
<accession>M5C3U0</accession>
<dbReference type="EMBL" id="CAOJ01011938">
    <property type="protein sequence ID" value="CCO33705.1"/>
    <property type="molecule type" value="Genomic_DNA"/>
</dbReference>
<dbReference type="Gene3D" id="3.30.70.3490">
    <property type="match status" value="1"/>
</dbReference>